<reference evidence="1 2" key="1">
    <citation type="submission" date="2019-03" db="EMBL/GenBank/DDBJ databases">
        <title>The complete genome sequence of Swingsia samuiensis NBRC107927(T).</title>
        <authorList>
            <person name="Chua K.-O."/>
            <person name="Chan K.-G."/>
            <person name="See-Too W.-S."/>
        </authorList>
    </citation>
    <scope>NUCLEOTIDE SEQUENCE [LARGE SCALE GENOMIC DNA]</scope>
    <source>
        <strain evidence="1 2">AH83</strain>
    </source>
</reference>
<dbReference type="KEGG" id="ssam:E3D00_09435"/>
<accession>A0A4Y6UJI9</accession>
<evidence type="ECO:0000313" key="2">
    <source>
        <dbReference type="Proteomes" id="UP000316313"/>
    </source>
</evidence>
<dbReference type="Proteomes" id="UP000316313">
    <property type="component" value="Chromosome"/>
</dbReference>
<dbReference type="SUPFAM" id="SSF53254">
    <property type="entry name" value="Phosphoglycerate mutase-like"/>
    <property type="match status" value="1"/>
</dbReference>
<protein>
    <submittedName>
        <fullName evidence="1">Uncharacterized protein</fullName>
    </submittedName>
</protein>
<organism evidence="1 2">
    <name type="scientific">Swingsia samuiensis</name>
    <dbReference type="NCBI Taxonomy" id="1293412"/>
    <lineage>
        <taxon>Bacteria</taxon>
        <taxon>Pseudomonadati</taxon>
        <taxon>Pseudomonadota</taxon>
        <taxon>Alphaproteobacteria</taxon>
        <taxon>Acetobacterales</taxon>
        <taxon>Acetobacteraceae</taxon>
        <taxon>Swingsia</taxon>
    </lineage>
</organism>
<gene>
    <name evidence="1" type="ORF">E3D00_09435</name>
</gene>
<dbReference type="OrthoDB" id="7502553at2"/>
<dbReference type="InterPro" id="IPR013078">
    <property type="entry name" value="His_Pase_superF_clade-1"/>
</dbReference>
<dbReference type="Pfam" id="PF00300">
    <property type="entry name" value="His_Phos_1"/>
    <property type="match status" value="1"/>
</dbReference>
<evidence type="ECO:0000313" key="1">
    <source>
        <dbReference type="EMBL" id="QDH17763.1"/>
    </source>
</evidence>
<dbReference type="EMBL" id="CP038141">
    <property type="protein sequence ID" value="QDH17763.1"/>
    <property type="molecule type" value="Genomic_DNA"/>
</dbReference>
<sequence>MDTVGRSVLAVAKYAMIKLLCFAYLPSDKIKKGYFPQRGDISFQEDKVFFTKADAYIVGNEMDQYYFDKVLNIKSVVYPELSGCNYGEWSGHFFDEIPPHHLSQWVEDASYSPSNGESRQEVYKRVGKWLDQTSSYKGKVVLILRPEIIKAMVLISVGATYKDENRVDVFPNTWSVISKTKSLKLQVLSSFSLAGDV</sequence>
<keyword evidence="2" id="KW-1185">Reference proteome</keyword>
<dbReference type="Gene3D" id="3.40.50.1240">
    <property type="entry name" value="Phosphoglycerate mutase-like"/>
    <property type="match status" value="1"/>
</dbReference>
<dbReference type="AlphaFoldDB" id="A0A4Y6UJI9"/>
<dbReference type="InterPro" id="IPR029033">
    <property type="entry name" value="His_PPase_superfam"/>
</dbReference>
<proteinExistence type="predicted"/>
<name>A0A4Y6UJI9_9PROT</name>